<proteinExistence type="predicted"/>
<dbReference type="EMBL" id="LATX01002387">
    <property type="protein sequence ID" value="KTB30389.1"/>
    <property type="molecule type" value="Genomic_DNA"/>
</dbReference>
<evidence type="ECO:0000313" key="1">
    <source>
        <dbReference type="EMBL" id="KTB30389.1"/>
    </source>
</evidence>
<accession>A0A0W0F253</accession>
<evidence type="ECO:0000313" key="2">
    <source>
        <dbReference type="Proteomes" id="UP000054988"/>
    </source>
</evidence>
<reference evidence="1 2" key="1">
    <citation type="submission" date="2015-12" db="EMBL/GenBank/DDBJ databases">
        <title>Draft genome sequence of Moniliophthora roreri, the causal agent of frosty pod rot of cacao.</title>
        <authorList>
            <person name="Aime M.C."/>
            <person name="Diaz-Valderrama J.R."/>
            <person name="Kijpornyongpan T."/>
            <person name="Phillips-Mora W."/>
        </authorList>
    </citation>
    <scope>NUCLEOTIDE SEQUENCE [LARGE SCALE GENOMIC DNA]</scope>
    <source>
        <strain evidence="1 2">MCA 2952</strain>
    </source>
</reference>
<dbReference type="Proteomes" id="UP000054988">
    <property type="component" value="Unassembled WGS sequence"/>
</dbReference>
<name>A0A0W0F253_MONRR</name>
<organism evidence="1 2">
    <name type="scientific">Moniliophthora roreri</name>
    <name type="common">Frosty pod rot fungus</name>
    <name type="synonym">Monilia roreri</name>
    <dbReference type="NCBI Taxonomy" id="221103"/>
    <lineage>
        <taxon>Eukaryota</taxon>
        <taxon>Fungi</taxon>
        <taxon>Dikarya</taxon>
        <taxon>Basidiomycota</taxon>
        <taxon>Agaricomycotina</taxon>
        <taxon>Agaricomycetes</taxon>
        <taxon>Agaricomycetidae</taxon>
        <taxon>Agaricales</taxon>
        <taxon>Marasmiineae</taxon>
        <taxon>Marasmiaceae</taxon>
        <taxon>Moniliophthora</taxon>
    </lineage>
</organism>
<dbReference type="AlphaFoldDB" id="A0A0W0F253"/>
<comment type="caution">
    <text evidence="1">The sequence shown here is derived from an EMBL/GenBank/DDBJ whole genome shotgun (WGS) entry which is preliminary data.</text>
</comment>
<protein>
    <submittedName>
        <fullName evidence="1">Uncharacterized protein</fullName>
    </submittedName>
</protein>
<sequence>MSTSLDRYIPYDQNILTLRSNVRRNALYIGLSYCSDGNSLSRYEQQSLHFTFYWVDYLGDITRYDWTPQGIQITPQLDASFVFVESVGLDVDMAPTRGNWTFFRFRNFDASRCTPEMLTEIATSRGCDNSYAWGYMFLSKLISQGFVKDKVNGSREYWRCIVDETLEKHVAPYLRDHCCLPRDFTEFGRRRG</sequence>
<gene>
    <name evidence="1" type="ORF">WG66_17045</name>
</gene>